<proteinExistence type="predicted"/>
<dbReference type="OrthoDB" id="9764271at2"/>
<evidence type="ECO:0000313" key="4">
    <source>
        <dbReference type="Proteomes" id="UP001139722"/>
    </source>
</evidence>
<organism evidence="3 4">
    <name type="scientific">Agromyces terreus</name>
    <dbReference type="NCBI Taxonomy" id="424795"/>
    <lineage>
        <taxon>Bacteria</taxon>
        <taxon>Bacillati</taxon>
        <taxon>Actinomycetota</taxon>
        <taxon>Actinomycetes</taxon>
        <taxon>Micrococcales</taxon>
        <taxon>Microbacteriaceae</taxon>
        <taxon>Agromyces</taxon>
    </lineage>
</organism>
<dbReference type="Gene3D" id="3.40.50.12090">
    <property type="match status" value="1"/>
</dbReference>
<feature type="chain" id="PRO_5040750684" evidence="2">
    <location>
        <begin position="28"/>
        <end position="731"/>
    </location>
</feature>
<comment type="caution">
    <text evidence="3">The sequence shown here is derived from an EMBL/GenBank/DDBJ whole genome shotgun (WGS) entry which is preliminary data.</text>
</comment>
<evidence type="ECO:0000313" key="3">
    <source>
        <dbReference type="EMBL" id="MCP2371306.1"/>
    </source>
</evidence>
<name>A0A9X2KCF0_9MICO</name>
<dbReference type="AlphaFoldDB" id="A0A9X2KCF0"/>
<feature type="signal peptide" evidence="2">
    <location>
        <begin position="1"/>
        <end position="27"/>
    </location>
</feature>
<dbReference type="RefSeq" id="WP_156999484.1">
    <property type="nucleotide sequence ID" value="NZ_BAAANU010000015.1"/>
</dbReference>
<dbReference type="PANTHER" id="PTHR30032">
    <property type="entry name" value="N-ACETYLMURAMOYL-L-ALANINE AMIDASE-RELATED"/>
    <property type="match status" value="1"/>
</dbReference>
<evidence type="ECO:0000256" key="2">
    <source>
        <dbReference type="SAM" id="SignalP"/>
    </source>
</evidence>
<dbReference type="Pfam" id="PF04122">
    <property type="entry name" value="CW_binding_2"/>
    <property type="match status" value="3"/>
</dbReference>
<evidence type="ECO:0000256" key="1">
    <source>
        <dbReference type="SAM" id="MobiDB-lite"/>
    </source>
</evidence>
<accession>A0A9X2KCF0</accession>
<dbReference type="EMBL" id="JAMZDY010000001">
    <property type="protein sequence ID" value="MCP2371306.1"/>
    <property type="molecule type" value="Genomic_DNA"/>
</dbReference>
<gene>
    <name evidence="3" type="ORF">BJ978_001982</name>
</gene>
<protein>
    <submittedName>
        <fullName evidence="3">Cell wall-binding protein</fullName>
    </submittedName>
</protein>
<dbReference type="PANTHER" id="PTHR30032:SF8">
    <property type="entry name" value="GERMINATION-SPECIFIC N-ACETYLMURAMOYL-L-ALANINE AMIDASE"/>
    <property type="match status" value="1"/>
</dbReference>
<feature type="region of interest" description="Disordered" evidence="1">
    <location>
        <begin position="26"/>
        <end position="97"/>
    </location>
</feature>
<keyword evidence="4" id="KW-1185">Reference proteome</keyword>
<feature type="compositionally biased region" description="Acidic residues" evidence="1">
    <location>
        <begin position="139"/>
        <end position="151"/>
    </location>
</feature>
<feature type="region of interest" description="Disordered" evidence="1">
    <location>
        <begin position="135"/>
        <end position="156"/>
    </location>
</feature>
<dbReference type="InterPro" id="IPR007253">
    <property type="entry name" value="Cell_wall-bd_2"/>
</dbReference>
<dbReference type="Proteomes" id="UP001139722">
    <property type="component" value="Unassembled WGS sequence"/>
</dbReference>
<feature type="compositionally biased region" description="Low complexity" evidence="1">
    <location>
        <begin position="40"/>
        <end position="59"/>
    </location>
</feature>
<keyword evidence="2" id="KW-0732">Signal</keyword>
<dbReference type="InterPro" id="IPR051922">
    <property type="entry name" value="Bact_Sporulation_Assoc"/>
</dbReference>
<reference evidence="3" key="1">
    <citation type="submission" date="2022-06" db="EMBL/GenBank/DDBJ databases">
        <title>Sequencing the genomes of 1000 actinobacteria strains.</title>
        <authorList>
            <person name="Klenk H.-P."/>
        </authorList>
    </citation>
    <scope>NUCLEOTIDE SEQUENCE</scope>
    <source>
        <strain evidence="3">DSM 22016</strain>
    </source>
</reference>
<sequence length="731" mass="74729">MQKTMFIGVVVGALLSSLLVAPGYATEADGTPDEPVTSQTAAPTPTAAPTAPAAPTEAPSGLPDAPSTGDPAEDQVAPVGQPEGEPGEDAAAEQPAEVPTVAPVEELSDALYAEGDDTVSEADLYAAHLKLQAEKADDPDAAEDTAGEDADAGAAEVAETAAAEQAADARVISTLLSSSSEPEAQTLGAAADAGTVASAAAVGSSFTAGNLISDANFANGSAMTEAEIQAFLTKTVGSCQNSYCLANYRQNTPTRTWSFGTCTTYAGANGESAARIIYKVQRACKLSAKVILVTLQKEQSLLTSRAPTAGVMQKAMGYGCPDTAACDSTYYGFFNQVFAAARQLTWYGNPAGSFTWIKVGASNRIAYHPSSSCGTGAVTIANRATAALYYYTPYQPNKAALANLYGTGDSCSAYGNRNFWRMYTDWFGDPRVASAIPMTRRQGADRYATAAAISKAAFPSRGVSVAYIASGAAFADALAAAPAAARRGGPLLLTQKSALPSSTLAELKRLAPKQIIVVGGTGAVSNAVASSLKAVAPVQRIGGVDRYDTSRRIVADAFGDFRTVYVATGRDFPDALTAAAVAASLHIPVVLVDGRSGSVPAATRTLLTSRGVDQVRIAGGTGAVSSGIQSALAKSHTVSRYSGPDRFSTSVSLNSVIAASPNAYLATGMAYPDALAGAVAAGRADDPLYLAQTNCMPSPVRAALLKQKVTSLVLLGGPGALTDRVTRLALC</sequence>